<name>A0ABQ9FZI3_TEGGR</name>
<dbReference type="EMBL" id="JARBDR010000018">
    <property type="protein sequence ID" value="KAJ8321670.1"/>
    <property type="molecule type" value="Genomic_DNA"/>
</dbReference>
<reference evidence="2 3" key="1">
    <citation type="submission" date="2022-12" db="EMBL/GenBank/DDBJ databases">
        <title>Chromosome-level genome of Tegillarca granosa.</title>
        <authorList>
            <person name="Kim J."/>
        </authorList>
    </citation>
    <scope>NUCLEOTIDE SEQUENCE [LARGE SCALE GENOMIC DNA]</scope>
    <source>
        <strain evidence="2">Teg-2019</strain>
        <tissue evidence="2">Adductor muscle</tissue>
    </source>
</reference>
<evidence type="ECO:0000313" key="3">
    <source>
        <dbReference type="Proteomes" id="UP001217089"/>
    </source>
</evidence>
<comment type="caution">
    <text evidence="2">The sequence shown here is derived from an EMBL/GenBank/DDBJ whole genome shotgun (WGS) entry which is preliminary data.</text>
</comment>
<feature type="compositionally biased region" description="Low complexity" evidence="1">
    <location>
        <begin position="11"/>
        <end position="22"/>
    </location>
</feature>
<evidence type="ECO:0000256" key="1">
    <source>
        <dbReference type="SAM" id="MobiDB-lite"/>
    </source>
</evidence>
<gene>
    <name evidence="2" type="ORF">KUTeg_000141</name>
</gene>
<dbReference type="PANTHER" id="PTHR14991:SF0">
    <property type="entry name" value="RING FINGER PROTEIN 32"/>
    <property type="match status" value="1"/>
</dbReference>
<proteinExistence type="predicted"/>
<accession>A0ABQ9FZI3</accession>
<feature type="region of interest" description="Disordered" evidence="1">
    <location>
        <begin position="1"/>
        <end position="22"/>
    </location>
</feature>
<dbReference type="Proteomes" id="UP001217089">
    <property type="component" value="Unassembled WGS sequence"/>
</dbReference>
<keyword evidence="3" id="KW-1185">Reference proteome</keyword>
<evidence type="ECO:0000313" key="2">
    <source>
        <dbReference type="EMBL" id="KAJ8321670.1"/>
    </source>
</evidence>
<feature type="compositionally biased region" description="Basic residues" evidence="1">
    <location>
        <begin position="1"/>
        <end position="10"/>
    </location>
</feature>
<protein>
    <submittedName>
        <fullName evidence="2">Uncharacterized protein</fullName>
    </submittedName>
</protein>
<organism evidence="2 3">
    <name type="scientific">Tegillarca granosa</name>
    <name type="common">Malaysian cockle</name>
    <name type="synonym">Anadara granosa</name>
    <dbReference type="NCBI Taxonomy" id="220873"/>
    <lineage>
        <taxon>Eukaryota</taxon>
        <taxon>Metazoa</taxon>
        <taxon>Spiralia</taxon>
        <taxon>Lophotrochozoa</taxon>
        <taxon>Mollusca</taxon>
        <taxon>Bivalvia</taxon>
        <taxon>Autobranchia</taxon>
        <taxon>Pteriomorphia</taxon>
        <taxon>Arcoida</taxon>
        <taxon>Arcoidea</taxon>
        <taxon>Arcidae</taxon>
        <taxon>Tegillarca</taxon>
    </lineage>
</organism>
<dbReference type="PANTHER" id="PTHR14991">
    <property type="entry name" value="RING FINGER PROTEIN 32"/>
    <property type="match status" value="1"/>
</dbReference>
<sequence length="234" mass="26268">MAYQQRHGKLKSVTSSKSDNSSTALAAVALQDHLVRSLGLGNLSGPKSFGPRNVGPGPAAKLKAKQKKEVHSVVDTGRNRYVKSRKDESREKEYVLDPKPAPLTLVHPVLLSCTHVFHKLSSITDRIIKSCDFDVNNFLYEIDQNLERSRDIFKTFDAAFHHIDDDEWEEIQLKAVKRGNLECPICLAQLGSKTYVDKSVFHMTQVDLEKPSNQKQVDRARFILLTSLNVISGI</sequence>
<dbReference type="InterPro" id="IPR042862">
    <property type="entry name" value="RNF32"/>
</dbReference>